<proteinExistence type="predicted"/>
<organism evidence="1 2">
    <name type="scientific">Bradyrhizobium retamae</name>
    <dbReference type="NCBI Taxonomy" id="1300035"/>
    <lineage>
        <taxon>Bacteria</taxon>
        <taxon>Pseudomonadati</taxon>
        <taxon>Pseudomonadota</taxon>
        <taxon>Alphaproteobacteria</taxon>
        <taxon>Hyphomicrobiales</taxon>
        <taxon>Nitrobacteraceae</taxon>
        <taxon>Bradyrhizobium</taxon>
    </lineage>
</organism>
<accession>A0A0R3MKI7</accession>
<keyword evidence="2" id="KW-1185">Reference proteome</keyword>
<comment type="caution">
    <text evidence="1">The sequence shown here is derived from an EMBL/GenBank/DDBJ whole genome shotgun (WGS) entry which is preliminary data.</text>
</comment>
<dbReference type="Proteomes" id="UP000052023">
    <property type="component" value="Unassembled WGS sequence"/>
</dbReference>
<protein>
    <submittedName>
        <fullName evidence="1">Uncharacterized protein</fullName>
    </submittedName>
</protein>
<evidence type="ECO:0000313" key="2">
    <source>
        <dbReference type="Proteomes" id="UP000052023"/>
    </source>
</evidence>
<sequence>MLLRAKSPICGRLAIGHADASRNPVFLTSDIGTKNKWKAGYNLRLAIGYVDTRAGSNHHRHQQAIEK</sequence>
<name>A0A0R3MKI7_9BRAD</name>
<dbReference type="AlphaFoldDB" id="A0A0R3MKI7"/>
<evidence type="ECO:0000313" key="1">
    <source>
        <dbReference type="EMBL" id="KRR20465.1"/>
    </source>
</evidence>
<dbReference type="EMBL" id="LLYA01000177">
    <property type="protein sequence ID" value="KRR20465.1"/>
    <property type="molecule type" value="Genomic_DNA"/>
</dbReference>
<gene>
    <name evidence="1" type="ORF">CQ13_32200</name>
</gene>
<reference evidence="1 2" key="1">
    <citation type="submission" date="2014-03" db="EMBL/GenBank/DDBJ databases">
        <title>Bradyrhizobium valentinum sp. nov., isolated from effective nodules of Lupinus mariae-josephae, a lupine endemic of basic-lime soils in Eastern Spain.</title>
        <authorList>
            <person name="Duran D."/>
            <person name="Rey L."/>
            <person name="Navarro A."/>
            <person name="Busquets A."/>
            <person name="Imperial J."/>
            <person name="Ruiz-Argueso T."/>
        </authorList>
    </citation>
    <scope>NUCLEOTIDE SEQUENCE [LARGE SCALE GENOMIC DNA]</scope>
    <source>
        <strain evidence="1 2">Ro19</strain>
    </source>
</reference>